<proteinExistence type="predicted"/>
<evidence type="ECO:0000256" key="1">
    <source>
        <dbReference type="SAM" id="MobiDB-lite"/>
    </source>
</evidence>
<sequence length="70" mass="7642">MARKRAATEKADKDSSQGIPEEQLLRHTPIDASGYDHMEHSVLRAHQKGKGGIVHVPYSAKDDHGGLTLP</sequence>
<comment type="caution">
    <text evidence="2">The sequence shown here is derived from an EMBL/GenBank/DDBJ whole genome shotgun (WGS) entry which is preliminary data.</text>
</comment>
<dbReference type="EMBL" id="MKVH01000021">
    <property type="protein sequence ID" value="OJX57691.1"/>
    <property type="molecule type" value="Genomic_DNA"/>
</dbReference>
<feature type="compositionally biased region" description="Basic and acidic residues" evidence="1">
    <location>
        <begin position="23"/>
        <end position="42"/>
    </location>
</feature>
<evidence type="ECO:0000313" key="3">
    <source>
        <dbReference type="Proteomes" id="UP000184233"/>
    </source>
</evidence>
<feature type="compositionally biased region" description="Basic and acidic residues" evidence="1">
    <location>
        <begin position="1"/>
        <end position="15"/>
    </location>
</feature>
<dbReference type="AlphaFoldDB" id="A0A1M3KYX2"/>
<organism evidence="2 3">
    <name type="scientific">Candidatus Kapaibacterium thiocyanatum</name>
    <dbReference type="NCBI Taxonomy" id="1895771"/>
    <lineage>
        <taxon>Bacteria</taxon>
        <taxon>Pseudomonadati</taxon>
        <taxon>Candidatus Kapaibacteriota</taxon>
        <taxon>Candidatus Kapaibacteriia</taxon>
        <taxon>Candidatus Kapaibacteriales</taxon>
        <taxon>Candidatus Kapaibacteriaceae</taxon>
        <taxon>Candidatus Kapaibacterium</taxon>
    </lineage>
</organism>
<dbReference type="Proteomes" id="UP000184233">
    <property type="component" value="Unassembled WGS sequence"/>
</dbReference>
<gene>
    <name evidence="2" type="ORF">BGO89_06885</name>
</gene>
<protein>
    <submittedName>
        <fullName evidence="2">Uncharacterized protein</fullName>
    </submittedName>
</protein>
<reference evidence="2 3" key="1">
    <citation type="submission" date="2016-09" db="EMBL/GenBank/DDBJ databases">
        <title>Genome-resolved meta-omics ties microbial dynamics to process performance in biotechnology for thiocyanate degradation.</title>
        <authorList>
            <person name="Kantor R.S."/>
            <person name="Huddy R.J."/>
            <person name="Iyer R."/>
            <person name="Thomas B.C."/>
            <person name="Brown C.T."/>
            <person name="Anantharaman K."/>
            <person name="Tringe S."/>
            <person name="Hettich R.L."/>
            <person name="Harrison S.T."/>
            <person name="Banfield J.F."/>
        </authorList>
    </citation>
    <scope>NUCLEOTIDE SEQUENCE [LARGE SCALE GENOMIC DNA]</scope>
    <source>
        <strain evidence="2">59-99</strain>
    </source>
</reference>
<feature type="compositionally biased region" description="Basic and acidic residues" evidence="1">
    <location>
        <begin position="60"/>
        <end position="70"/>
    </location>
</feature>
<dbReference type="STRING" id="1895771.BGO89_06885"/>
<name>A0A1M3KYX2_9BACT</name>
<evidence type="ECO:0000313" key="2">
    <source>
        <dbReference type="EMBL" id="OJX57691.1"/>
    </source>
</evidence>
<feature type="region of interest" description="Disordered" evidence="1">
    <location>
        <begin position="1"/>
        <end position="70"/>
    </location>
</feature>
<accession>A0A1M3KYX2</accession>